<dbReference type="AlphaFoldDB" id="A0A426YD98"/>
<keyword evidence="5 6" id="KW-0408">Iron</keyword>
<dbReference type="GO" id="GO:0016705">
    <property type="term" value="F:oxidoreductase activity, acting on paired donors, with incorporation or reduction of molecular oxygen"/>
    <property type="evidence" value="ECO:0007669"/>
    <property type="project" value="InterPro"/>
</dbReference>
<evidence type="ECO:0000256" key="7">
    <source>
        <dbReference type="RuleBase" id="RU000461"/>
    </source>
</evidence>
<evidence type="ECO:0008006" key="11">
    <source>
        <dbReference type="Google" id="ProtNLM"/>
    </source>
</evidence>
<dbReference type="GO" id="GO:0020037">
    <property type="term" value="F:heme binding"/>
    <property type="evidence" value="ECO:0007669"/>
    <property type="project" value="InterPro"/>
</dbReference>
<evidence type="ECO:0000256" key="3">
    <source>
        <dbReference type="ARBA" id="ARBA00022723"/>
    </source>
</evidence>
<dbReference type="InterPro" id="IPR017972">
    <property type="entry name" value="Cyt_P450_CS"/>
</dbReference>
<comment type="caution">
    <text evidence="9">The sequence shown here is derived from an EMBL/GenBank/DDBJ whole genome shotgun (WGS) entry which is preliminary data.</text>
</comment>
<reference evidence="9 10" key="1">
    <citation type="journal article" date="2014" name="Agronomy (Basel)">
        <title>A Draft Genome Sequence for Ensete ventricosum, the Drought-Tolerant Tree Against Hunger.</title>
        <authorList>
            <person name="Harrison J."/>
            <person name="Moore K.A."/>
            <person name="Paszkiewicz K."/>
            <person name="Jones T."/>
            <person name="Grant M."/>
            <person name="Ambacheew D."/>
            <person name="Muzemil S."/>
            <person name="Studholme D.J."/>
        </authorList>
    </citation>
    <scope>NUCLEOTIDE SEQUENCE [LARGE SCALE GENOMIC DNA]</scope>
</reference>
<evidence type="ECO:0000256" key="4">
    <source>
        <dbReference type="ARBA" id="ARBA00023002"/>
    </source>
</evidence>
<dbReference type="Pfam" id="PF00067">
    <property type="entry name" value="p450"/>
    <property type="match status" value="1"/>
</dbReference>
<dbReference type="CDD" id="cd11075">
    <property type="entry name" value="CYP77_89"/>
    <property type="match status" value="1"/>
</dbReference>
<evidence type="ECO:0000256" key="8">
    <source>
        <dbReference type="SAM" id="Phobius"/>
    </source>
</evidence>
<evidence type="ECO:0000313" key="9">
    <source>
        <dbReference type="EMBL" id="RRT49729.1"/>
    </source>
</evidence>
<dbReference type="PRINTS" id="PR00463">
    <property type="entry name" value="EP450I"/>
</dbReference>
<dbReference type="InterPro" id="IPR001128">
    <property type="entry name" value="Cyt_P450"/>
</dbReference>
<proteinExistence type="inferred from homology"/>
<keyword evidence="7" id="KW-0503">Monooxygenase</keyword>
<feature type="transmembrane region" description="Helical" evidence="8">
    <location>
        <begin position="12"/>
        <end position="31"/>
    </location>
</feature>
<dbReference type="EMBL" id="AMZH03013150">
    <property type="protein sequence ID" value="RRT49729.1"/>
    <property type="molecule type" value="Genomic_DNA"/>
</dbReference>
<keyword evidence="4 7" id="KW-0560">Oxidoreductase</keyword>
<accession>A0A426YD98</accession>
<comment type="similarity">
    <text evidence="1 7">Belongs to the cytochrome P450 family.</text>
</comment>
<evidence type="ECO:0000256" key="1">
    <source>
        <dbReference type="ARBA" id="ARBA00010617"/>
    </source>
</evidence>
<dbReference type="GO" id="GO:0005506">
    <property type="term" value="F:iron ion binding"/>
    <property type="evidence" value="ECO:0007669"/>
    <property type="project" value="InterPro"/>
</dbReference>
<evidence type="ECO:0000256" key="5">
    <source>
        <dbReference type="ARBA" id="ARBA00023004"/>
    </source>
</evidence>
<gene>
    <name evidence="9" type="ORF">B296_00051314</name>
</gene>
<sequence length="510" mass="57421">MAAAPAPDLDLWFTASAFLVLSFLVLVMLAYNRRRGRALRLPPGPPGWPLVGNLFQVAFAGKPMIHLVRDLRLRYGPIFTLRMGARTLIVVTSPELAHEALIEKGQLFASRPAETTIRCVFSCNKFTVNSAVYGPEWRSLRRNMVSGMLSASRLREFRPARTSAMDRFVERLRAEAEANGGAVWVLRNARFAVFAILLSMTFGVQLDEDSIVRIDEMMKRVLLTISPRMDDYLPFLRPLYAKHQKKVLEIRKEQVETVVALINRRRAILKDPTLEPNAAPFSYLDSLLDLKVEGRDSAPTETQLVTLCSEFINGGTDTTSTAIEWAMARIIDDPSIQAKLYEEIVAEVGDRPVDDRDIEKMRYLQAFVKELLRKHPPTYFSLTHAAVEPAKLGGYDISPDANLELFLPTIAEDPRLWSSPLEFNPDRFITGGESADITGSAGIRMIPFGAGRRICPGLAMGTTHISLMVARMVQAFEWQLHPSEPKLDFMDKVEFTIVMNRRLLAFVEPR</sequence>
<keyword evidence="8" id="KW-0812">Transmembrane</keyword>
<keyword evidence="3 6" id="KW-0479">Metal-binding</keyword>
<dbReference type="SUPFAM" id="SSF48264">
    <property type="entry name" value="Cytochrome P450"/>
    <property type="match status" value="1"/>
</dbReference>
<dbReference type="Proteomes" id="UP000287651">
    <property type="component" value="Unassembled WGS sequence"/>
</dbReference>
<dbReference type="GO" id="GO:0004497">
    <property type="term" value="F:monooxygenase activity"/>
    <property type="evidence" value="ECO:0007669"/>
    <property type="project" value="UniProtKB-KW"/>
</dbReference>
<dbReference type="PANTHER" id="PTHR47944:SF19">
    <property type="entry name" value="CYTOCHROME P450 77A4"/>
    <property type="match status" value="1"/>
</dbReference>
<dbReference type="Gene3D" id="1.10.630.10">
    <property type="entry name" value="Cytochrome P450"/>
    <property type="match status" value="1"/>
</dbReference>
<protein>
    <recommendedName>
        <fullName evidence="11">Cytochrome P450</fullName>
    </recommendedName>
</protein>
<comment type="cofactor">
    <cofactor evidence="6">
        <name>heme</name>
        <dbReference type="ChEBI" id="CHEBI:30413"/>
    </cofactor>
</comment>
<dbReference type="InterPro" id="IPR036396">
    <property type="entry name" value="Cyt_P450_sf"/>
</dbReference>
<organism evidence="9 10">
    <name type="scientific">Ensete ventricosum</name>
    <name type="common">Abyssinian banana</name>
    <name type="synonym">Musa ensete</name>
    <dbReference type="NCBI Taxonomy" id="4639"/>
    <lineage>
        <taxon>Eukaryota</taxon>
        <taxon>Viridiplantae</taxon>
        <taxon>Streptophyta</taxon>
        <taxon>Embryophyta</taxon>
        <taxon>Tracheophyta</taxon>
        <taxon>Spermatophyta</taxon>
        <taxon>Magnoliopsida</taxon>
        <taxon>Liliopsida</taxon>
        <taxon>Zingiberales</taxon>
        <taxon>Musaceae</taxon>
        <taxon>Ensete</taxon>
    </lineage>
</organism>
<dbReference type="PANTHER" id="PTHR47944">
    <property type="entry name" value="CYTOCHROME P450 98A9"/>
    <property type="match status" value="1"/>
</dbReference>
<feature type="binding site" description="axial binding residue" evidence="6">
    <location>
        <position position="455"/>
    </location>
    <ligand>
        <name>heme</name>
        <dbReference type="ChEBI" id="CHEBI:30413"/>
    </ligand>
    <ligandPart>
        <name>Fe</name>
        <dbReference type="ChEBI" id="CHEBI:18248"/>
    </ligandPart>
</feature>
<evidence type="ECO:0000313" key="10">
    <source>
        <dbReference type="Proteomes" id="UP000287651"/>
    </source>
</evidence>
<dbReference type="PRINTS" id="PR00385">
    <property type="entry name" value="P450"/>
</dbReference>
<evidence type="ECO:0000256" key="6">
    <source>
        <dbReference type="PIRSR" id="PIRSR602401-1"/>
    </source>
</evidence>
<keyword evidence="2 6" id="KW-0349">Heme</keyword>
<keyword evidence="8" id="KW-0472">Membrane</keyword>
<evidence type="ECO:0000256" key="2">
    <source>
        <dbReference type="ARBA" id="ARBA00022617"/>
    </source>
</evidence>
<name>A0A426YD98_ENSVE</name>
<dbReference type="InterPro" id="IPR002401">
    <property type="entry name" value="Cyt_P450_E_grp-I"/>
</dbReference>
<keyword evidence="8" id="KW-1133">Transmembrane helix</keyword>
<dbReference type="PROSITE" id="PS00086">
    <property type="entry name" value="CYTOCHROME_P450"/>
    <property type="match status" value="1"/>
</dbReference>